<dbReference type="GO" id="GO:0031848">
    <property type="term" value="P:protection from non-homologous end joining at telomere"/>
    <property type="evidence" value="ECO:0007669"/>
    <property type="project" value="TreeGrafter"/>
</dbReference>
<dbReference type="InterPro" id="IPR015010">
    <property type="entry name" value="TERF2IP_Myb"/>
</dbReference>
<dbReference type="Proteomes" id="UP001233999">
    <property type="component" value="Unassembled WGS sequence"/>
</dbReference>
<protein>
    <recommendedName>
        <fullName evidence="4">TERF2-interacting telomeric protein 1 Myb domain-containing protein</fullName>
    </recommendedName>
</protein>
<dbReference type="EMBL" id="JASPKZ010007449">
    <property type="protein sequence ID" value="KAJ9584174.1"/>
    <property type="molecule type" value="Genomic_DNA"/>
</dbReference>
<evidence type="ECO:0000256" key="1">
    <source>
        <dbReference type="ARBA" id="ARBA00004123"/>
    </source>
</evidence>
<feature type="region of interest" description="Disordered" evidence="3">
    <location>
        <begin position="496"/>
        <end position="942"/>
    </location>
</feature>
<feature type="compositionally biased region" description="Polar residues" evidence="3">
    <location>
        <begin position="332"/>
        <end position="353"/>
    </location>
</feature>
<dbReference type="GO" id="GO:0010833">
    <property type="term" value="P:telomere maintenance via telomere lengthening"/>
    <property type="evidence" value="ECO:0007669"/>
    <property type="project" value="TreeGrafter"/>
</dbReference>
<feature type="compositionally biased region" description="Basic and acidic residues" evidence="3">
    <location>
        <begin position="172"/>
        <end position="181"/>
    </location>
</feature>
<feature type="domain" description="TERF2-interacting telomeric protein 1 Myb" evidence="4">
    <location>
        <begin position="1011"/>
        <end position="1064"/>
    </location>
</feature>
<dbReference type="Gene3D" id="1.10.10.60">
    <property type="entry name" value="Homeodomain-like"/>
    <property type="match status" value="2"/>
</dbReference>
<evidence type="ECO:0000313" key="5">
    <source>
        <dbReference type="EMBL" id="KAJ9584174.1"/>
    </source>
</evidence>
<feature type="region of interest" description="Disordered" evidence="3">
    <location>
        <begin position="99"/>
        <end position="216"/>
    </location>
</feature>
<keyword evidence="2" id="KW-0539">Nucleus</keyword>
<feature type="non-terminal residue" evidence="5">
    <location>
        <position position="1"/>
    </location>
</feature>
<dbReference type="InterPro" id="IPR039595">
    <property type="entry name" value="TE2IP/Rap1"/>
</dbReference>
<sequence length="1264" mass="143412">HGGGVVCKEPTEYSITFVPPDYTVVGDEVFSYEYIKDCCEQNVLLELKPYRLNKTSKYPDNFDPLDVFMKYTTWEDALNGKPYERFVLPFVESSEDACADSSSSDVTEFSAVETSPQIRTEDNTMPDATHSSKSQPSISKNASSSEDIPSDSVINKETKSCSPCNKPKKKKLNSDERKNGNESHTWLHANKSQNTNGSSESVNILPDNHPKVSSRNNKLNLGRREYRESERKKIVKFIVERNGYDQVKGRYFWQLMEAAKICPGRTWQSLKEHFLKKIFPRIGKYGLSKNEVRKFKSWGESGTSSDSDEQNSIPLSEPQANVEDELPPNISIEHSNSGSLNSSAPTIAPANTANRKESVEDELPPNISIEHSSLNSSAPTIAPANTVNHKESLEDELLSNKSLELSCTPTILPNDAANNKESAEDGLLCDITIEHCNSDSLNSSAPTIASPNPANEIRRIDIFHMSNNETQTSHLTTSATKDISVSSRSIPFGFRKTSKLSHCRTSPARDRSKSPQPVPSNYKKTSKLSNCRTSPARDRSKSPQPVPSSYKKTSKLSHCRTSSARDRSKSPQPVPSSYEKTSKLSNCRTSPARDRSKSPQPVPSSYKKTSKLSRCRTSSARDRSKSPQTVHSSYEKTSELSHCRTSPARNRSKSPQPVPSSYKKTSKLSHCRTSSARDRSKSPQPVPSSYKKTSKLPHCRTSSARDRSKSPQPVPSSYKKASKLSQCRTSPARDRSKSLQPVLSNYKKTSKLPYCRTSPASNSPHPVPSKLSQCRTSRTRDRSKSPQPVPSNYKKSSKLSHCRTSPARDSSKSSHPVPSNYKKASKFSHCRTYPARDRSKSPQPIPSTSKETSKLSRYRTTPTVDRLKSPHSVQSDSPESSKFSRCRIIPTRDRLESSHSESSGSKETFKLSRCRTSPTRYRSESPHPIPSSSKKISKRRKQIRPLKEIADLESSDCEFCFKKFMDDLELVDKQRHRRKISSEKRKKTSSSVDSISCFSDNSSEEHVRKYYTNSERKKIIQYIIDKKAYSLVKGRLFWQQMEAKKICPDRTWQSLKEQFLKKILPNINTFKLSKEQVRKFKTRESDETSFASSEDSVSASVSKQKKRNYTKHEKIQILQQVINRKAYEYVRGRRFWERRWKQKGLKEHLRNVKKGEVDKSAVAAHAWSEKHLIDTEASPIKQTDKLKELTVWEKIHIQKNKKDKLMNFETPANFDLIQRFIGPPIEICPGRTWQSMKEHFLKQILSEIHKYDIPENAAKRLKRV</sequence>
<comment type="subcellular location">
    <subcellularLocation>
        <location evidence="1">Nucleus</location>
    </subcellularLocation>
</comment>
<dbReference type="GO" id="GO:0042162">
    <property type="term" value="F:telomeric DNA binding"/>
    <property type="evidence" value="ECO:0007669"/>
    <property type="project" value="TreeGrafter"/>
</dbReference>
<feature type="compositionally biased region" description="Polar residues" evidence="3">
    <location>
        <begin position="129"/>
        <end position="153"/>
    </location>
</feature>
<evidence type="ECO:0000259" key="4">
    <source>
        <dbReference type="Pfam" id="PF08914"/>
    </source>
</evidence>
<reference evidence="5" key="1">
    <citation type="journal article" date="2023" name="IScience">
        <title>Live-bearing cockroach genome reveals convergent evolutionary mechanisms linked to viviparity in insects and beyond.</title>
        <authorList>
            <person name="Fouks B."/>
            <person name="Harrison M.C."/>
            <person name="Mikhailova A.A."/>
            <person name="Marchal E."/>
            <person name="English S."/>
            <person name="Carruthers M."/>
            <person name="Jennings E.C."/>
            <person name="Chiamaka E.L."/>
            <person name="Frigard R.A."/>
            <person name="Pippel M."/>
            <person name="Attardo G.M."/>
            <person name="Benoit J.B."/>
            <person name="Bornberg-Bauer E."/>
            <person name="Tobe S.S."/>
        </authorList>
    </citation>
    <scope>NUCLEOTIDE SEQUENCE</scope>
    <source>
        <strain evidence="5">Stay&amp;Tobe</strain>
    </source>
</reference>
<evidence type="ECO:0000256" key="2">
    <source>
        <dbReference type="ARBA" id="ARBA00023242"/>
    </source>
</evidence>
<organism evidence="5 6">
    <name type="scientific">Diploptera punctata</name>
    <name type="common">Pacific beetle cockroach</name>
    <dbReference type="NCBI Taxonomy" id="6984"/>
    <lineage>
        <taxon>Eukaryota</taxon>
        <taxon>Metazoa</taxon>
        <taxon>Ecdysozoa</taxon>
        <taxon>Arthropoda</taxon>
        <taxon>Hexapoda</taxon>
        <taxon>Insecta</taxon>
        <taxon>Pterygota</taxon>
        <taxon>Neoptera</taxon>
        <taxon>Polyneoptera</taxon>
        <taxon>Dictyoptera</taxon>
        <taxon>Blattodea</taxon>
        <taxon>Blaberoidea</taxon>
        <taxon>Blaberidae</taxon>
        <taxon>Diplopterinae</taxon>
        <taxon>Diploptera</taxon>
    </lineage>
</organism>
<feature type="compositionally biased region" description="Polar residues" evidence="3">
    <location>
        <begin position="300"/>
        <end position="314"/>
    </location>
</feature>
<comment type="caution">
    <text evidence="5">The sequence shown here is derived from an EMBL/GenBank/DDBJ whole genome shotgun (WGS) entry which is preliminary data.</text>
</comment>
<evidence type="ECO:0000313" key="6">
    <source>
        <dbReference type="Proteomes" id="UP001233999"/>
    </source>
</evidence>
<feature type="compositionally biased region" description="Polar residues" evidence="3">
    <location>
        <begin position="758"/>
        <end position="776"/>
    </location>
</feature>
<feature type="compositionally biased region" description="Basic and acidic residues" evidence="3">
    <location>
        <begin position="633"/>
        <end position="642"/>
    </location>
</feature>
<dbReference type="Pfam" id="PF08914">
    <property type="entry name" value="Myb_Rap1"/>
    <property type="match status" value="1"/>
</dbReference>
<proteinExistence type="predicted"/>
<feature type="compositionally biased region" description="Polar residues" evidence="3">
    <location>
        <begin position="871"/>
        <end position="883"/>
    </location>
</feature>
<dbReference type="GO" id="GO:0070187">
    <property type="term" value="C:shelterin complex"/>
    <property type="evidence" value="ECO:0007669"/>
    <property type="project" value="TreeGrafter"/>
</dbReference>
<gene>
    <name evidence="5" type="ORF">L9F63_021471</name>
</gene>
<dbReference type="PANTHER" id="PTHR16466:SF6">
    <property type="entry name" value="TELOMERIC REPEAT-BINDING FACTOR 2-INTERACTING PROTEIN 1"/>
    <property type="match status" value="1"/>
</dbReference>
<accession>A0AAD8EBW1</accession>
<feature type="region of interest" description="Disordered" evidence="3">
    <location>
        <begin position="298"/>
        <end position="362"/>
    </location>
</feature>
<dbReference type="AlphaFoldDB" id="A0AAD8EBW1"/>
<name>A0AAD8EBW1_DIPPU</name>
<dbReference type="PANTHER" id="PTHR16466">
    <property type="entry name" value="TELOMERE REPEAT-BINDING FACTOR 2-INTERACTING PROTEIN 1"/>
    <property type="match status" value="1"/>
</dbReference>
<feature type="compositionally biased region" description="Polar residues" evidence="3">
    <location>
        <begin position="190"/>
        <end position="202"/>
    </location>
</feature>
<keyword evidence="6" id="KW-1185">Reference proteome</keyword>
<feature type="compositionally biased region" description="Polar residues" evidence="3">
    <location>
        <begin position="738"/>
        <end position="747"/>
    </location>
</feature>
<feature type="compositionally biased region" description="Polar residues" evidence="3">
    <location>
        <begin position="643"/>
        <end position="655"/>
    </location>
</feature>
<reference evidence="5" key="2">
    <citation type="submission" date="2023-05" db="EMBL/GenBank/DDBJ databases">
        <authorList>
            <person name="Fouks B."/>
        </authorList>
    </citation>
    <scope>NUCLEOTIDE SEQUENCE</scope>
    <source>
        <strain evidence="5">Stay&amp;Tobe</strain>
        <tissue evidence="5">Testes</tissue>
    </source>
</reference>
<evidence type="ECO:0000256" key="3">
    <source>
        <dbReference type="SAM" id="MobiDB-lite"/>
    </source>
</evidence>
<feature type="compositionally biased region" description="Basic and acidic residues" evidence="3">
    <location>
        <begin position="890"/>
        <end position="899"/>
    </location>
</feature>